<comment type="caution">
    <text evidence="3">The sequence shown here is derived from an EMBL/GenBank/DDBJ whole genome shotgun (WGS) entry which is preliminary data.</text>
</comment>
<dbReference type="GO" id="GO:0047617">
    <property type="term" value="F:fatty acyl-CoA hydrolase activity"/>
    <property type="evidence" value="ECO:0007669"/>
    <property type="project" value="TreeGrafter"/>
</dbReference>
<evidence type="ECO:0000256" key="1">
    <source>
        <dbReference type="ARBA" id="ARBA00005953"/>
    </source>
</evidence>
<evidence type="ECO:0000313" key="3">
    <source>
        <dbReference type="EMBL" id="MBW4466716.1"/>
    </source>
</evidence>
<dbReference type="CDD" id="cd00586">
    <property type="entry name" value="4HBT"/>
    <property type="match status" value="1"/>
</dbReference>
<evidence type="ECO:0000313" key="4">
    <source>
        <dbReference type="Proteomes" id="UP000707356"/>
    </source>
</evidence>
<evidence type="ECO:0000256" key="2">
    <source>
        <dbReference type="ARBA" id="ARBA00022801"/>
    </source>
</evidence>
<protein>
    <submittedName>
        <fullName evidence="3">Acyl-CoA thioesterase</fullName>
    </submittedName>
</protein>
<dbReference type="InterPro" id="IPR050563">
    <property type="entry name" value="4-hydroxybenzoyl-CoA_TE"/>
</dbReference>
<dbReference type="EMBL" id="JAHHHV010000070">
    <property type="protein sequence ID" value="MBW4466716.1"/>
    <property type="molecule type" value="Genomic_DNA"/>
</dbReference>
<dbReference type="InterPro" id="IPR006684">
    <property type="entry name" value="YbgC/YbaW"/>
</dbReference>
<dbReference type="AlphaFoldDB" id="A0A951PBW3"/>
<keyword evidence="2" id="KW-0378">Hydrolase</keyword>
<gene>
    <name evidence="3" type="ORF">KME07_14930</name>
</gene>
<dbReference type="Pfam" id="PF13279">
    <property type="entry name" value="4HBT_2"/>
    <property type="match status" value="1"/>
</dbReference>
<proteinExistence type="inferred from homology"/>
<comment type="similarity">
    <text evidence="1">Belongs to the 4-hydroxybenzoyl-CoA thioesterase family.</text>
</comment>
<dbReference type="Gene3D" id="3.10.129.10">
    <property type="entry name" value="Hotdog Thioesterase"/>
    <property type="match status" value="1"/>
</dbReference>
<dbReference type="PANTHER" id="PTHR31793">
    <property type="entry name" value="4-HYDROXYBENZOYL-COA THIOESTERASE FAMILY MEMBER"/>
    <property type="match status" value="1"/>
</dbReference>
<dbReference type="PIRSF" id="PIRSF003230">
    <property type="entry name" value="YbgC"/>
    <property type="match status" value="1"/>
</dbReference>
<organism evidence="3 4">
    <name type="scientific">Pegethrix bostrychoides GSE-TBD4-15B</name>
    <dbReference type="NCBI Taxonomy" id="2839662"/>
    <lineage>
        <taxon>Bacteria</taxon>
        <taxon>Bacillati</taxon>
        <taxon>Cyanobacteriota</taxon>
        <taxon>Cyanophyceae</taxon>
        <taxon>Oculatellales</taxon>
        <taxon>Oculatellaceae</taxon>
        <taxon>Pegethrix</taxon>
    </lineage>
</organism>
<dbReference type="NCBIfam" id="TIGR00051">
    <property type="entry name" value="YbgC/FadM family acyl-CoA thioesterase"/>
    <property type="match status" value="1"/>
</dbReference>
<dbReference type="SUPFAM" id="SSF54637">
    <property type="entry name" value="Thioesterase/thiol ester dehydrase-isomerase"/>
    <property type="match status" value="1"/>
</dbReference>
<reference evidence="3" key="1">
    <citation type="submission" date="2021-05" db="EMBL/GenBank/DDBJ databases">
        <authorList>
            <person name="Pietrasiak N."/>
            <person name="Ward R."/>
            <person name="Stajich J.E."/>
            <person name="Kurbessoian T."/>
        </authorList>
    </citation>
    <scope>NUCLEOTIDE SEQUENCE</scope>
    <source>
        <strain evidence="3">GSE-TBD4-15B</strain>
    </source>
</reference>
<reference evidence="3" key="2">
    <citation type="journal article" date="2022" name="Microbiol. Resour. Announc.">
        <title>Metagenome Sequencing to Explore Phylogenomics of Terrestrial Cyanobacteria.</title>
        <authorList>
            <person name="Ward R.D."/>
            <person name="Stajich J.E."/>
            <person name="Johansen J.R."/>
            <person name="Huntemann M."/>
            <person name="Clum A."/>
            <person name="Foster B."/>
            <person name="Foster B."/>
            <person name="Roux S."/>
            <person name="Palaniappan K."/>
            <person name="Varghese N."/>
            <person name="Mukherjee S."/>
            <person name="Reddy T.B.K."/>
            <person name="Daum C."/>
            <person name="Copeland A."/>
            <person name="Chen I.A."/>
            <person name="Ivanova N.N."/>
            <person name="Kyrpides N.C."/>
            <person name="Shapiro N."/>
            <person name="Eloe-Fadrosh E.A."/>
            <person name="Pietrasiak N."/>
        </authorList>
    </citation>
    <scope>NUCLEOTIDE SEQUENCE</scope>
    <source>
        <strain evidence="3">GSE-TBD4-15B</strain>
    </source>
</reference>
<name>A0A951PBW3_9CYAN</name>
<dbReference type="PANTHER" id="PTHR31793:SF37">
    <property type="entry name" value="ACYL-COA THIOESTER HYDROLASE YBGC"/>
    <property type="match status" value="1"/>
</dbReference>
<dbReference type="Proteomes" id="UP000707356">
    <property type="component" value="Unassembled WGS sequence"/>
</dbReference>
<dbReference type="InterPro" id="IPR029069">
    <property type="entry name" value="HotDog_dom_sf"/>
</dbReference>
<sequence length="140" mass="16064">MQPFTTTLRVRHYEMDAQGHVNNAVYQHYLEQAAIEHCESLGFPPARYQEFGGTFVMRRVTIDYLRPAFAGEDLALTTWLQEMRGTRSTRHYEIRKAGETDLLVTAEALWVWVDLASMRPKAIPKPILEVFGQLLPAEAL</sequence>
<accession>A0A951PBW3</accession>